<keyword evidence="2" id="KW-0732">Signal</keyword>
<proteinExistence type="predicted"/>
<organism evidence="3 4">
    <name type="scientific">Ruania alba</name>
    <dbReference type="NCBI Taxonomy" id="648782"/>
    <lineage>
        <taxon>Bacteria</taxon>
        <taxon>Bacillati</taxon>
        <taxon>Actinomycetota</taxon>
        <taxon>Actinomycetes</taxon>
        <taxon>Micrococcales</taxon>
        <taxon>Ruaniaceae</taxon>
        <taxon>Ruania</taxon>
    </lineage>
</organism>
<name>A0A1H5GJS8_9MICO</name>
<accession>A0A1H5GJS8</accession>
<keyword evidence="4" id="KW-1185">Reference proteome</keyword>
<gene>
    <name evidence="3" type="ORF">SAMN04488554_1670</name>
</gene>
<evidence type="ECO:0000256" key="2">
    <source>
        <dbReference type="SAM" id="SignalP"/>
    </source>
</evidence>
<feature type="signal peptide" evidence="2">
    <location>
        <begin position="1"/>
        <end position="25"/>
    </location>
</feature>
<dbReference type="EMBL" id="FNTX01000001">
    <property type="protein sequence ID" value="SEE15724.1"/>
    <property type="molecule type" value="Genomic_DNA"/>
</dbReference>
<dbReference type="AlphaFoldDB" id="A0A1H5GJS8"/>
<protein>
    <submittedName>
        <fullName evidence="3">Uncharacterized protein</fullName>
    </submittedName>
</protein>
<feature type="region of interest" description="Disordered" evidence="1">
    <location>
        <begin position="25"/>
        <end position="59"/>
    </location>
</feature>
<evidence type="ECO:0000313" key="4">
    <source>
        <dbReference type="Proteomes" id="UP000199220"/>
    </source>
</evidence>
<reference evidence="4" key="1">
    <citation type="submission" date="2016-10" db="EMBL/GenBank/DDBJ databases">
        <authorList>
            <person name="Varghese N."/>
            <person name="Submissions S."/>
        </authorList>
    </citation>
    <scope>NUCLEOTIDE SEQUENCE [LARGE SCALE GENOMIC DNA]</scope>
    <source>
        <strain evidence="4">DSM 21368</strain>
    </source>
</reference>
<dbReference type="Proteomes" id="UP000199220">
    <property type="component" value="Unassembled WGS sequence"/>
</dbReference>
<sequence>MKRRSVAAGAALAAALALLTGCQLVDELGPDGEPDSGSDGAGSSESGSDSGGDGPRTIPPQLLECGENAPDENELQLADLDLTTAQWSMPEGFVESFSYHEDNPVEEVHSTWYAEPNDPAVPGLNVIQVVVYTGLDWDEFADACGRVPLEAVEEQLGRYRDQIDAEPLGEAEMTEVAGQPAITQQIGLAEYSYVGYWLFSETQLLHAYCQWTDDGARQVIEPACTPLVESITVG</sequence>
<dbReference type="RefSeq" id="WP_089772493.1">
    <property type="nucleotide sequence ID" value="NZ_FNTX01000001.1"/>
</dbReference>
<feature type="compositionally biased region" description="Low complexity" evidence="1">
    <location>
        <begin position="37"/>
        <end position="48"/>
    </location>
</feature>
<evidence type="ECO:0000256" key="1">
    <source>
        <dbReference type="SAM" id="MobiDB-lite"/>
    </source>
</evidence>
<dbReference type="PROSITE" id="PS51257">
    <property type="entry name" value="PROKAR_LIPOPROTEIN"/>
    <property type="match status" value="1"/>
</dbReference>
<evidence type="ECO:0000313" key="3">
    <source>
        <dbReference type="EMBL" id="SEE15724.1"/>
    </source>
</evidence>
<feature type="chain" id="PRO_5011456852" evidence="2">
    <location>
        <begin position="26"/>
        <end position="234"/>
    </location>
</feature>
<dbReference type="STRING" id="648782.SAMN04488554_1670"/>